<keyword evidence="3" id="KW-1185">Reference proteome</keyword>
<gene>
    <name evidence="2" type="ORF">VCUG_02371</name>
</gene>
<dbReference type="EMBL" id="GL877461">
    <property type="protein sequence ID" value="ELA46136.1"/>
    <property type="molecule type" value="Genomic_DNA"/>
</dbReference>
<keyword evidence="1" id="KW-0732">Signal</keyword>
<sequence>MCALPTTVLFWSGAQMFMTMHGCAVLARYVCSAHHSTVLVWCTDVHDHARLCCSGPVCVPCPPQYCSGPVNLSIRFSPVSAPSYHRVLSKMKRNVSEQINKYRYDNTEGCYRYYSLRS</sequence>
<dbReference type="Proteomes" id="UP000011081">
    <property type="component" value="Unassembled WGS sequence"/>
</dbReference>
<evidence type="ECO:0000313" key="3">
    <source>
        <dbReference type="Proteomes" id="UP000011081"/>
    </source>
</evidence>
<organism evidence="2 3">
    <name type="scientific">Vavraia culicis (isolate floridensis)</name>
    <name type="common">Microsporidian parasite</name>
    <dbReference type="NCBI Taxonomy" id="948595"/>
    <lineage>
        <taxon>Eukaryota</taxon>
        <taxon>Fungi</taxon>
        <taxon>Fungi incertae sedis</taxon>
        <taxon>Microsporidia</taxon>
        <taxon>Pleistophoridae</taxon>
        <taxon>Vavraia</taxon>
    </lineage>
</organism>
<dbReference type="RefSeq" id="XP_008075380.1">
    <property type="nucleotide sequence ID" value="XM_008077189.1"/>
</dbReference>
<accession>L2GR54</accession>
<reference evidence="3" key="1">
    <citation type="submission" date="2011-03" db="EMBL/GenBank/DDBJ databases">
        <title>The genome sequence of Vavraia culicis strain floridensis.</title>
        <authorList>
            <consortium name="The Broad Institute Genome Sequencing Platform"/>
            <person name="Cuomo C."/>
            <person name="Becnel J."/>
            <person name="Sanscrainte N."/>
            <person name="Young S.K."/>
            <person name="Zeng Q."/>
            <person name="Gargeya S."/>
            <person name="Fitzgerald M."/>
            <person name="Haas B."/>
            <person name="Abouelleil A."/>
            <person name="Alvarado L."/>
            <person name="Arachchi H.M."/>
            <person name="Berlin A."/>
            <person name="Chapman S.B."/>
            <person name="Gearin G."/>
            <person name="Goldberg J."/>
            <person name="Griggs A."/>
            <person name="Gujja S."/>
            <person name="Hansen M."/>
            <person name="Heiman D."/>
            <person name="Howarth C."/>
            <person name="Larimer J."/>
            <person name="Lui A."/>
            <person name="MacDonald P.J.P."/>
            <person name="McCowen C."/>
            <person name="Montmayeur A."/>
            <person name="Murphy C."/>
            <person name="Neiman D."/>
            <person name="Pearson M."/>
            <person name="Priest M."/>
            <person name="Roberts A."/>
            <person name="Saif S."/>
            <person name="Shea T."/>
            <person name="Sisk P."/>
            <person name="Stolte C."/>
            <person name="Sykes S."/>
            <person name="Wortman J."/>
            <person name="Nusbaum C."/>
            <person name="Birren B."/>
        </authorList>
    </citation>
    <scope>NUCLEOTIDE SEQUENCE [LARGE SCALE GENOMIC DNA]</scope>
    <source>
        <strain evidence="3">floridensis</strain>
    </source>
</reference>
<dbReference type="VEuPathDB" id="MicrosporidiaDB:VCUG_02371"/>
<dbReference type="AlphaFoldDB" id="L2GR54"/>
<name>L2GR54_VAVCU</name>
<proteinExistence type="predicted"/>
<dbReference type="GeneID" id="19880234"/>
<evidence type="ECO:0000313" key="2">
    <source>
        <dbReference type="EMBL" id="ELA46136.1"/>
    </source>
</evidence>
<feature type="signal peptide" evidence="1">
    <location>
        <begin position="1"/>
        <end position="16"/>
    </location>
</feature>
<dbReference type="InParanoid" id="L2GR54"/>
<evidence type="ECO:0008006" key="4">
    <source>
        <dbReference type="Google" id="ProtNLM"/>
    </source>
</evidence>
<dbReference type="HOGENOM" id="CLU_2074939_0_0_1"/>
<protein>
    <recommendedName>
        <fullName evidence="4">Secreted protein</fullName>
    </recommendedName>
</protein>
<evidence type="ECO:0000256" key="1">
    <source>
        <dbReference type="SAM" id="SignalP"/>
    </source>
</evidence>
<feature type="chain" id="PRO_5003960084" description="Secreted protein" evidence="1">
    <location>
        <begin position="17"/>
        <end position="118"/>
    </location>
</feature>